<dbReference type="Pfam" id="PF13304">
    <property type="entry name" value="AAA_21"/>
    <property type="match status" value="1"/>
</dbReference>
<organism evidence="2 3">
    <name type="scientific">Microbacterium stercoris</name>
    <dbReference type="NCBI Taxonomy" id="2820289"/>
    <lineage>
        <taxon>Bacteria</taxon>
        <taxon>Bacillati</taxon>
        <taxon>Actinomycetota</taxon>
        <taxon>Actinomycetes</taxon>
        <taxon>Micrococcales</taxon>
        <taxon>Microbacteriaceae</taxon>
        <taxon>Microbacterium</taxon>
    </lineage>
</organism>
<dbReference type="PANTHER" id="PTHR43581">
    <property type="entry name" value="ATP/GTP PHOSPHATASE"/>
    <property type="match status" value="1"/>
</dbReference>
<dbReference type="CDD" id="cd00267">
    <property type="entry name" value="ABC_ATPase"/>
    <property type="match status" value="1"/>
</dbReference>
<comment type="caution">
    <text evidence="2">The sequence shown here is derived from an EMBL/GenBank/DDBJ whole genome shotgun (WGS) entry which is preliminary data.</text>
</comment>
<dbReference type="SMART" id="SM00382">
    <property type="entry name" value="AAA"/>
    <property type="match status" value="1"/>
</dbReference>
<sequence>MVQQSLSPPLFAINSLTSNAGDTVSLPRAAVTAIVGSNNAGKSRLLRDIELVLRDSQAQPVTLAQIGATTPVAEPAAELEEWLDANAVRSTGQNGVPQWSPTTGDSKLTMRDFKVYLDQTPYSYRRFPFLGTASSFFLHLTSAGALATHAAGSAPVGPTRRGGMNPLGHLYRDGDLEAELDTLSRSTFGEGLMLDRANAEFRLRVGDVGVPVPLLNHPTREYADAVLALPTLDEQGDGMRSFVGLALLVMARPPGVLLIDEPEAFLHPGQARALGRWLGGAARGRELQVIIATHDRDFLLGLLEADAPVNVVRITRHGDKNRLAQLPPEEIQQVWADPVLRYSNVLQGLFHRQVVVCESDGDCRFFGAALDEVALASDRRAIADDVLFVPGGGKQRVAAIANALGRLRVRSRAIVDFDVFRNRDQLRAIVESVAGSWSTDMANDYVTMVRPIQQGSIWERVKNQGLVAVPPGEPNAAAQRLLAALAAVGVYVVPVGEMEGFDRSQSLHGAAWVSTAIEGGIHKSEHVARFVEPLLES</sequence>
<dbReference type="RefSeq" id="WP_208503341.1">
    <property type="nucleotide sequence ID" value="NZ_JAGFOA010000003.1"/>
</dbReference>
<dbReference type="Gene3D" id="3.40.50.300">
    <property type="entry name" value="P-loop containing nucleotide triphosphate hydrolases"/>
    <property type="match status" value="1"/>
</dbReference>
<dbReference type="PANTHER" id="PTHR43581:SF4">
    <property type="entry name" value="ATP_GTP PHOSPHATASE"/>
    <property type="match status" value="1"/>
</dbReference>
<dbReference type="InterPro" id="IPR003593">
    <property type="entry name" value="AAA+_ATPase"/>
</dbReference>
<dbReference type="SUPFAM" id="SSF52540">
    <property type="entry name" value="P-loop containing nucleoside triphosphate hydrolases"/>
    <property type="match status" value="1"/>
</dbReference>
<dbReference type="Proteomes" id="UP000680132">
    <property type="component" value="Unassembled WGS sequence"/>
</dbReference>
<reference evidence="2" key="1">
    <citation type="submission" date="2021-03" db="EMBL/GenBank/DDBJ databases">
        <title>Microbacterium sp. nov., a novel actinobacterium isolated from cow dung.</title>
        <authorList>
            <person name="Zhang L."/>
        </authorList>
    </citation>
    <scope>NUCLEOTIDE SEQUENCE</scope>
    <source>
        <strain evidence="2">NEAU-LLB</strain>
    </source>
</reference>
<dbReference type="EMBL" id="JAGFOA010000003">
    <property type="protein sequence ID" value="MBO3663858.1"/>
    <property type="molecule type" value="Genomic_DNA"/>
</dbReference>
<gene>
    <name evidence="2" type="ORF">J5V96_10065</name>
</gene>
<dbReference type="InterPro" id="IPR051396">
    <property type="entry name" value="Bact_Antivir_Def_Nuclease"/>
</dbReference>
<dbReference type="InterPro" id="IPR003959">
    <property type="entry name" value="ATPase_AAA_core"/>
</dbReference>
<dbReference type="InterPro" id="IPR027417">
    <property type="entry name" value="P-loop_NTPase"/>
</dbReference>
<proteinExistence type="predicted"/>
<evidence type="ECO:0000259" key="1">
    <source>
        <dbReference type="SMART" id="SM00382"/>
    </source>
</evidence>
<evidence type="ECO:0000313" key="3">
    <source>
        <dbReference type="Proteomes" id="UP000680132"/>
    </source>
</evidence>
<keyword evidence="3" id="KW-1185">Reference proteome</keyword>
<protein>
    <submittedName>
        <fullName evidence="2">AAA family ATPase</fullName>
    </submittedName>
</protein>
<dbReference type="GO" id="GO:0016887">
    <property type="term" value="F:ATP hydrolysis activity"/>
    <property type="evidence" value="ECO:0007669"/>
    <property type="project" value="InterPro"/>
</dbReference>
<accession>A0A939QJ62</accession>
<evidence type="ECO:0000313" key="2">
    <source>
        <dbReference type="EMBL" id="MBO3663858.1"/>
    </source>
</evidence>
<name>A0A939QJ62_9MICO</name>
<dbReference type="AlphaFoldDB" id="A0A939QJ62"/>
<feature type="domain" description="AAA+ ATPase" evidence="1">
    <location>
        <begin position="28"/>
        <end position="315"/>
    </location>
</feature>
<dbReference type="GO" id="GO:0005524">
    <property type="term" value="F:ATP binding"/>
    <property type="evidence" value="ECO:0007669"/>
    <property type="project" value="InterPro"/>
</dbReference>